<proteinExistence type="inferred from homology"/>
<keyword evidence="4" id="KW-1185">Reference proteome</keyword>
<dbReference type="NCBIfam" id="TIGR00051">
    <property type="entry name" value="YbgC/FadM family acyl-CoA thioesterase"/>
    <property type="match status" value="1"/>
</dbReference>
<dbReference type="InterPro" id="IPR029069">
    <property type="entry name" value="HotDog_dom_sf"/>
</dbReference>
<evidence type="ECO:0000256" key="1">
    <source>
        <dbReference type="ARBA" id="ARBA00005953"/>
    </source>
</evidence>
<keyword evidence="2 3" id="KW-0378">Hydrolase</keyword>
<name>A0A2W7IAE3_9FLAO</name>
<dbReference type="CDD" id="cd00586">
    <property type="entry name" value="4HBT"/>
    <property type="match status" value="1"/>
</dbReference>
<protein>
    <submittedName>
        <fullName evidence="3">Acyl-CoA thioester hydrolase</fullName>
    </submittedName>
</protein>
<evidence type="ECO:0000256" key="2">
    <source>
        <dbReference type="ARBA" id="ARBA00022801"/>
    </source>
</evidence>
<comment type="similarity">
    <text evidence="1">Belongs to the 4-hydroxybenzoyl-CoA thioesterase family.</text>
</comment>
<comment type="caution">
    <text evidence="3">The sequence shown here is derived from an EMBL/GenBank/DDBJ whole genome shotgun (WGS) entry which is preliminary data.</text>
</comment>
<reference evidence="3 4" key="1">
    <citation type="submission" date="2018-06" db="EMBL/GenBank/DDBJ databases">
        <title>Genomic Encyclopedia of Archaeal and Bacterial Type Strains, Phase II (KMG-II): from individual species to whole genera.</title>
        <authorList>
            <person name="Goeker M."/>
        </authorList>
    </citation>
    <scope>NUCLEOTIDE SEQUENCE [LARGE SCALE GENOMIC DNA]</scope>
    <source>
        <strain evidence="3 4">DSM 15361</strain>
    </source>
</reference>
<dbReference type="EMBL" id="QKYV01000002">
    <property type="protein sequence ID" value="PZW42502.1"/>
    <property type="molecule type" value="Genomic_DNA"/>
</dbReference>
<dbReference type="Proteomes" id="UP000249542">
    <property type="component" value="Unassembled WGS sequence"/>
</dbReference>
<dbReference type="RefSeq" id="WP_111540160.1">
    <property type="nucleotide sequence ID" value="NZ_QKYV01000002.1"/>
</dbReference>
<organism evidence="3 4">
    <name type="scientific">Mesonia algae</name>
    <dbReference type="NCBI Taxonomy" id="213248"/>
    <lineage>
        <taxon>Bacteria</taxon>
        <taxon>Pseudomonadati</taxon>
        <taxon>Bacteroidota</taxon>
        <taxon>Flavobacteriia</taxon>
        <taxon>Flavobacteriales</taxon>
        <taxon>Flavobacteriaceae</taxon>
        <taxon>Mesonia</taxon>
    </lineage>
</organism>
<evidence type="ECO:0000313" key="4">
    <source>
        <dbReference type="Proteomes" id="UP000249542"/>
    </source>
</evidence>
<dbReference type="InterPro" id="IPR006684">
    <property type="entry name" value="YbgC/YbaW"/>
</dbReference>
<dbReference type="PANTHER" id="PTHR31793:SF27">
    <property type="entry name" value="NOVEL THIOESTERASE SUPERFAMILY DOMAIN AND SAPOSIN A-TYPE DOMAIN CONTAINING PROTEIN (0610012H03RIK)"/>
    <property type="match status" value="1"/>
</dbReference>
<evidence type="ECO:0000313" key="3">
    <source>
        <dbReference type="EMBL" id="PZW42502.1"/>
    </source>
</evidence>
<sequence>MLKERFKSQKTKLTNEYEIRVRFNDCDPLQVVWHGNYITYFEDGREAFNREHGIAYMKMFEQGFATPIVKSYCEHKLPLRYEDVATVKTTFYNTPAAKIHFKYEIFNQRQELVCIGETLQVFTDNQGQLSLTIPDFFKKWKAQNGLS</sequence>
<gene>
    <name evidence="3" type="ORF">LX95_00816</name>
</gene>
<dbReference type="AlphaFoldDB" id="A0A2W7IAE3"/>
<dbReference type="PANTHER" id="PTHR31793">
    <property type="entry name" value="4-HYDROXYBENZOYL-COA THIOESTERASE FAMILY MEMBER"/>
    <property type="match status" value="1"/>
</dbReference>
<dbReference type="Pfam" id="PF13279">
    <property type="entry name" value="4HBT_2"/>
    <property type="match status" value="1"/>
</dbReference>
<dbReference type="Gene3D" id="3.10.129.10">
    <property type="entry name" value="Hotdog Thioesterase"/>
    <property type="match status" value="1"/>
</dbReference>
<accession>A0A2W7IAE3</accession>
<dbReference type="PIRSF" id="PIRSF003230">
    <property type="entry name" value="YbgC"/>
    <property type="match status" value="1"/>
</dbReference>
<dbReference type="SUPFAM" id="SSF54637">
    <property type="entry name" value="Thioesterase/thiol ester dehydrase-isomerase"/>
    <property type="match status" value="1"/>
</dbReference>
<dbReference type="InterPro" id="IPR050563">
    <property type="entry name" value="4-hydroxybenzoyl-CoA_TE"/>
</dbReference>
<dbReference type="GO" id="GO:0047617">
    <property type="term" value="F:fatty acyl-CoA hydrolase activity"/>
    <property type="evidence" value="ECO:0007669"/>
    <property type="project" value="TreeGrafter"/>
</dbReference>